<keyword evidence="1" id="KW-0812">Transmembrane</keyword>
<dbReference type="EMBL" id="JBHSKG010000010">
    <property type="protein sequence ID" value="MFC5140346.1"/>
    <property type="molecule type" value="Genomic_DNA"/>
</dbReference>
<sequence>MRSGRHARPGTGTPSGPLVKLRTVVRPSVPDPLAAVELAPGRLVIDCSYCRLSPHLGARRVAVSVDGLPWRFAWGRTPIDLPAGRHLVEIEVEHGRAGRRAWGHVADAVPVAAGHTVEVFYRAPALPRLAGSPGPSRQRTAGFALCAALLALAGVAVLAGLGLLAAALVALVG</sequence>
<keyword evidence="1" id="KW-0472">Membrane</keyword>
<keyword evidence="1" id="KW-1133">Transmembrane helix</keyword>
<evidence type="ECO:0008006" key="4">
    <source>
        <dbReference type="Google" id="ProtNLM"/>
    </source>
</evidence>
<reference evidence="3" key="1">
    <citation type="journal article" date="2019" name="Int. J. Syst. Evol. Microbiol.">
        <title>The Global Catalogue of Microorganisms (GCM) 10K type strain sequencing project: providing services to taxonomists for standard genome sequencing and annotation.</title>
        <authorList>
            <consortium name="The Broad Institute Genomics Platform"/>
            <consortium name="The Broad Institute Genome Sequencing Center for Infectious Disease"/>
            <person name="Wu L."/>
            <person name="Ma J."/>
        </authorList>
    </citation>
    <scope>NUCLEOTIDE SEQUENCE [LARGE SCALE GENOMIC DNA]</scope>
    <source>
        <strain evidence="3">XZYJ18</strain>
    </source>
</reference>
<evidence type="ECO:0000313" key="2">
    <source>
        <dbReference type="EMBL" id="MFC5140346.1"/>
    </source>
</evidence>
<dbReference type="Proteomes" id="UP001596175">
    <property type="component" value="Unassembled WGS sequence"/>
</dbReference>
<feature type="transmembrane region" description="Helical" evidence="1">
    <location>
        <begin position="143"/>
        <end position="172"/>
    </location>
</feature>
<proteinExistence type="predicted"/>
<protein>
    <recommendedName>
        <fullName evidence="4">DUF4178 domain-containing protein</fullName>
    </recommendedName>
</protein>
<evidence type="ECO:0000256" key="1">
    <source>
        <dbReference type="SAM" id="Phobius"/>
    </source>
</evidence>
<dbReference type="RefSeq" id="WP_378022510.1">
    <property type="nucleotide sequence ID" value="NZ_JBHSKG010000010.1"/>
</dbReference>
<accession>A0ABV9ZIG5</accession>
<comment type="caution">
    <text evidence="2">The sequence shown here is derived from an EMBL/GenBank/DDBJ whole genome shotgun (WGS) entry which is preliminary data.</text>
</comment>
<evidence type="ECO:0000313" key="3">
    <source>
        <dbReference type="Proteomes" id="UP001596175"/>
    </source>
</evidence>
<gene>
    <name evidence="2" type="ORF">ACFPK1_19060</name>
</gene>
<keyword evidence="3" id="KW-1185">Reference proteome</keyword>
<organism evidence="2 3">
    <name type="scientific">Actinomycetospora rhizophila</name>
    <dbReference type="NCBI Taxonomy" id="1416876"/>
    <lineage>
        <taxon>Bacteria</taxon>
        <taxon>Bacillati</taxon>
        <taxon>Actinomycetota</taxon>
        <taxon>Actinomycetes</taxon>
        <taxon>Pseudonocardiales</taxon>
        <taxon>Pseudonocardiaceae</taxon>
        <taxon>Actinomycetospora</taxon>
    </lineage>
</organism>
<name>A0ABV9ZIG5_9PSEU</name>